<evidence type="ECO:0008006" key="5">
    <source>
        <dbReference type="Google" id="ProtNLM"/>
    </source>
</evidence>
<evidence type="ECO:0000313" key="3">
    <source>
        <dbReference type="EMBL" id="EAW14664.1"/>
    </source>
</evidence>
<dbReference type="AlphaFoldDB" id="A1C4P6"/>
<protein>
    <recommendedName>
        <fullName evidence="5">DNA repair protein XRCC4</fullName>
    </recommendedName>
</protein>
<evidence type="ECO:0000313" key="4">
    <source>
        <dbReference type="Proteomes" id="UP000006701"/>
    </source>
</evidence>
<feature type="compositionally biased region" description="Acidic residues" evidence="2">
    <location>
        <begin position="382"/>
        <end position="391"/>
    </location>
</feature>
<dbReference type="KEGG" id="act:ACLA_000750"/>
<dbReference type="EMBL" id="DS027004">
    <property type="protein sequence ID" value="EAW14664.1"/>
    <property type="molecule type" value="Genomic_DNA"/>
</dbReference>
<dbReference type="HOGENOM" id="CLU_044616_1_0_1"/>
<dbReference type="VEuPathDB" id="FungiDB:ACLA_000750"/>
<evidence type="ECO:0000256" key="1">
    <source>
        <dbReference type="SAM" id="Coils"/>
    </source>
</evidence>
<dbReference type="OMA" id="IQLFDWS"/>
<feature type="region of interest" description="Disordered" evidence="2">
    <location>
        <begin position="230"/>
        <end position="391"/>
    </location>
</feature>
<keyword evidence="1" id="KW-0175">Coiled coil</keyword>
<dbReference type="Gene3D" id="1.20.5.370">
    <property type="match status" value="1"/>
</dbReference>
<name>A1C4P6_ASPCL</name>
<sequence>MSPFEPSLSRRIIRIPRSNDPQSYVLLQVSRAASVSLDLDIVATEGENPYTGTVRQNILKTLRAKNYQGSHDEWVQIISYVFGQLKDYTKISGLVSDIESSANVLPTENGDTELVITIRKRVQSITQRLGSVTLRQDDEQAIQLFDWSGMAVARADALEQHLSSLNDRYSAAEDTIKQLSKQLKELVDAKSQHDEQLMACFVQLLNGKKLKIRSQQRLLAAAEMDPRKISEIQETMSGKRHPSRRNARITKRSVAEMTENDSESDDGFEKMDVDPMGKQDRRREDLVTDDEQPSTPQPLEDEGIVTTDEDLSSPSVLKKRNEGMRTSSEPKSLGHASLPDSTIAPPRRELPFVRRTKLDTKSTSARLDSNGGDTAGNAAEEMAGETDDDEL</sequence>
<accession>A1C4P6</accession>
<feature type="compositionally biased region" description="Basic and acidic residues" evidence="2">
    <location>
        <begin position="267"/>
        <end position="286"/>
    </location>
</feature>
<dbReference type="PANTHER" id="PTHR42067:SF1">
    <property type="entry name" value="MITOTIC APPARATUS PROTEIN P62"/>
    <property type="match status" value="1"/>
</dbReference>
<feature type="compositionally biased region" description="Basic and acidic residues" evidence="2">
    <location>
        <begin position="346"/>
        <end position="360"/>
    </location>
</feature>
<dbReference type="SUPFAM" id="SSF58022">
    <property type="entry name" value="XRCC4, C-terminal oligomerization domain"/>
    <property type="match status" value="1"/>
</dbReference>
<dbReference type="eggNOG" id="ENOG502QWJA">
    <property type="taxonomic scope" value="Eukaryota"/>
</dbReference>
<dbReference type="InterPro" id="IPR014751">
    <property type="entry name" value="XRCC4-like_C"/>
</dbReference>
<gene>
    <name evidence="3" type="ORF">ACLA_000750</name>
</gene>
<dbReference type="Proteomes" id="UP000006701">
    <property type="component" value="Unassembled WGS sequence"/>
</dbReference>
<organism evidence="3 4">
    <name type="scientific">Aspergillus clavatus (strain ATCC 1007 / CBS 513.65 / DSM 816 / NCTC 3887 / NRRL 1 / QM 1276 / 107)</name>
    <dbReference type="NCBI Taxonomy" id="344612"/>
    <lineage>
        <taxon>Eukaryota</taxon>
        <taxon>Fungi</taxon>
        <taxon>Dikarya</taxon>
        <taxon>Ascomycota</taxon>
        <taxon>Pezizomycotina</taxon>
        <taxon>Eurotiomycetes</taxon>
        <taxon>Eurotiomycetidae</taxon>
        <taxon>Eurotiales</taxon>
        <taxon>Aspergillaceae</taxon>
        <taxon>Aspergillus</taxon>
        <taxon>Aspergillus subgen. Fumigati</taxon>
    </lineage>
</organism>
<dbReference type="RefSeq" id="XP_001276090.1">
    <property type="nucleotide sequence ID" value="XM_001276089.1"/>
</dbReference>
<dbReference type="OrthoDB" id="8064436at2759"/>
<dbReference type="PANTHER" id="PTHR42067">
    <property type="entry name" value="YALI0C15378P"/>
    <property type="match status" value="1"/>
</dbReference>
<reference evidence="3 4" key="1">
    <citation type="journal article" date="2008" name="PLoS Genet.">
        <title>Genomic islands in the pathogenic filamentous fungus Aspergillus fumigatus.</title>
        <authorList>
            <person name="Fedorova N.D."/>
            <person name="Khaldi N."/>
            <person name="Joardar V.S."/>
            <person name="Maiti R."/>
            <person name="Amedeo P."/>
            <person name="Anderson M.J."/>
            <person name="Crabtree J."/>
            <person name="Silva J.C."/>
            <person name="Badger J.H."/>
            <person name="Albarraq A."/>
            <person name="Angiuoli S."/>
            <person name="Bussey H."/>
            <person name="Bowyer P."/>
            <person name="Cotty P.J."/>
            <person name="Dyer P.S."/>
            <person name="Egan A."/>
            <person name="Galens K."/>
            <person name="Fraser-Liggett C.M."/>
            <person name="Haas B.J."/>
            <person name="Inman J.M."/>
            <person name="Kent R."/>
            <person name="Lemieux S."/>
            <person name="Malavazi I."/>
            <person name="Orvis J."/>
            <person name="Roemer T."/>
            <person name="Ronning C.M."/>
            <person name="Sundaram J.P."/>
            <person name="Sutton G."/>
            <person name="Turner G."/>
            <person name="Venter J.C."/>
            <person name="White O.R."/>
            <person name="Whitty B.R."/>
            <person name="Youngman P."/>
            <person name="Wolfe K.H."/>
            <person name="Goldman G.H."/>
            <person name="Wortman J.R."/>
            <person name="Jiang B."/>
            <person name="Denning D.W."/>
            <person name="Nierman W.C."/>
        </authorList>
    </citation>
    <scope>NUCLEOTIDE SEQUENCE [LARGE SCALE GENOMIC DNA]</scope>
    <source>
        <strain evidence="4">ATCC 1007 / CBS 513.65 / DSM 816 / NCTC 3887 / NRRL 1</strain>
    </source>
</reference>
<feature type="coiled-coil region" evidence="1">
    <location>
        <begin position="155"/>
        <end position="196"/>
    </location>
</feature>
<evidence type="ECO:0000256" key="2">
    <source>
        <dbReference type="SAM" id="MobiDB-lite"/>
    </source>
</evidence>
<feature type="compositionally biased region" description="Acidic residues" evidence="2">
    <location>
        <begin position="299"/>
        <end position="311"/>
    </location>
</feature>
<keyword evidence="4" id="KW-1185">Reference proteome</keyword>
<proteinExistence type="predicted"/>
<dbReference type="STRING" id="344612.A1C4P6"/>
<dbReference type="GeneID" id="4708617"/>
<feature type="compositionally biased region" description="Basic residues" evidence="2">
    <location>
        <begin position="238"/>
        <end position="251"/>
    </location>
</feature>